<sequence length="100" mass="10777">MLAWLEEAEKGTIPTLMSRELEALNQALVSAKSLAGAAETASKKAARTLSEPTETAIGHAVSVVDREAIRRCLSLLLRSIQSPYPPEERKSLLSAISNTM</sequence>
<organism evidence="1">
    <name type="scientific">Chromera velia CCMP2878</name>
    <dbReference type="NCBI Taxonomy" id="1169474"/>
    <lineage>
        <taxon>Eukaryota</taxon>
        <taxon>Sar</taxon>
        <taxon>Alveolata</taxon>
        <taxon>Colpodellida</taxon>
        <taxon>Chromeraceae</taxon>
        <taxon>Chromera</taxon>
    </lineage>
</organism>
<gene>
    <name evidence="1" type="ORF">Cvel_28761</name>
</gene>
<reference evidence="1" key="1">
    <citation type="submission" date="2014-11" db="EMBL/GenBank/DDBJ databases">
        <authorList>
            <person name="Otto D Thomas"/>
            <person name="Naeem Raeece"/>
        </authorList>
    </citation>
    <scope>NUCLEOTIDE SEQUENCE</scope>
</reference>
<protein>
    <submittedName>
        <fullName evidence="1">Uncharacterized protein</fullName>
    </submittedName>
</protein>
<name>A0A0G4HKY7_9ALVE</name>
<dbReference type="VEuPathDB" id="CryptoDB:Cvel_28761"/>
<dbReference type="AlphaFoldDB" id="A0A0G4HKY7"/>
<evidence type="ECO:0000313" key="1">
    <source>
        <dbReference type="EMBL" id="CEM44977.1"/>
    </source>
</evidence>
<accession>A0A0G4HKY7</accession>
<proteinExistence type="predicted"/>
<dbReference type="EMBL" id="CDMZ01003064">
    <property type="protein sequence ID" value="CEM44977.1"/>
    <property type="molecule type" value="Genomic_DNA"/>
</dbReference>